<protein>
    <submittedName>
        <fullName evidence="4">D-TA family PLP-dependent enzyme</fullName>
    </submittedName>
</protein>
<dbReference type="SUPFAM" id="SSF51419">
    <property type="entry name" value="PLP-binding barrel"/>
    <property type="match status" value="1"/>
</dbReference>
<dbReference type="InterPro" id="IPR026956">
    <property type="entry name" value="D-ser_dehydrat-like_dom"/>
</dbReference>
<dbReference type="Pfam" id="PF01168">
    <property type="entry name" value="Ala_racemase_N"/>
    <property type="match status" value="1"/>
</dbReference>
<dbReference type="CDD" id="cd06821">
    <property type="entry name" value="PLPDE_III_D-TA"/>
    <property type="match status" value="1"/>
</dbReference>
<keyword evidence="2" id="KW-0456">Lyase</keyword>
<evidence type="ECO:0000256" key="1">
    <source>
        <dbReference type="ARBA" id="ARBA00005323"/>
    </source>
</evidence>
<reference evidence="4 5" key="1">
    <citation type="journal article" date="2015" name="Int. J. Syst. Evol. Microbiol.">
        <title>Flavisolibacter ginsenosidimutans sp. nov., with ginsenoside-converting activity isolated from soil used for cultivating ginseng.</title>
        <authorList>
            <person name="Zhao Y."/>
            <person name="Liu Q."/>
            <person name="Kang M.S."/>
            <person name="Jin F."/>
            <person name="Yu H."/>
            <person name="Im W.T."/>
        </authorList>
    </citation>
    <scope>NUCLEOTIDE SEQUENCE [LARGE SCALE GENOMIC DNA]</scope>
    <source>
        <strain evidence="4 5">Gsoil 636</strain>
    </source>
</reference>
<proteinExistence type="inferred from homology"/>
<evidence type="ECO:0000256" key="2">
    <source>
        <dbReference type="ARBA" id="ARBA00023239"/>
    </source>
</evidence>
<dbReference type="Gene3D" id="2.40.37.20">
    <property type="entry name" value="D-serine dehydratase-like domain"/>
    <property type="match status" value="1"/>
</dbReference>
<feature type="domain" description="D-serine dehydratase-like" evidence="3">
    <location>
        <begin position="262"/>
        <end position="352"/>
    </location>
</feature>
<dbReference type="KEGG" id="fgg:FSB75_00330"/>
<dbReference type="SMART" id="SM01119">
    <property type="entry name" value="D-ser_dehydrat"/>
    <property type="match status" value="1"/>
</dbReference>
<dbReference type="InterPro" id="IPR051466">
    <property type="entry name" value="D-amino_acid_metab_enzyme"/>
</dbReference>
<dbReference type="PANTHER" id="PTHR28004:SF2">
    <property type="entry name" value="D-SERINE DEHYDRATASE"/>
    <property type="match status" value="1"/>
</dbReference>
<dbReference type="EMBL" id="CP042433">
    <property type="protein sequence ID" value="QEC54411.1"/>
    <property type="molecule type" value="Genomic_DNA"/>
</dbReference>
<dbReference type="Gene3D" id="3.20.20.10">
    <property type="entry name" value="Alanine racemase"/>
    <property type="match status" value="1"/>
</dbReference>
<dbReference type="OrthoDB" id="9788869at2"/>
<dbReference type="GO" id="GO:0036088">
    <property type="term" value="P:D-serine catabolic process"/>
    <property type="evidence" value="ECO:0007669"/>
    <property type="project" value="TreeGrafter"/>
</dbReference>
<dbReference type="RefSeq" id="WP_146781313.1">
    <property type="nucleotide sequence ID" value="NZ_BAABIO010000006.1"/>
</dbReference>
<dbReference type="Pfam" id="PF14031">
    <property type="entry name" value="D-ser_dehydrat"/>
    <property type="match status" value="1"/>
</dbReference>
<dbReference type="InterPro" id="IPR029066">
    <property type="entry name" value="PLP-binding_barrel"/>
</dbReference>
<keyword evidence="5" id="KW-1185">Reference proteome</keyword>
<comment type="similarity">
    <text evidence="1">Belongs to the DSD1 family.</text>
</comment>
<evidence type="ECO:0000259" key="3">
    <source>
        <dbReference type="SMART" id="SM01119"/>
    </source>
</evidence>
<gene>
    <name evidence="4" type="ORF">FSB75_00330</name>
</gene>
<dbReference type="Proteomes" id="UP000321204">
    <property type="component" value="Chromosome"/>
</dbReference>
<dbReference type="PANTHER" id="PTHR28004">
    <property type="entry name" value="ZGC:162816-RELATED"/>
    <property type="match status" value="1"/>
</dbReference>
<dbReference type="AlphaFoldDB" id="A0A5B8UCN6"/>
<organism evidence="4 5">
    <name type="scientific">Flavisolibacter ginsenosidimutans</name>
    <dbReference type="NCBI Taxonomy" id="661481"/>
    <lineage>
        <taxon>Bacteria</taxon>
        <taxon>Pseudomonadati</taxon>
        <taxon>Bacteroidota</taxon>
        <taxon>Chitinophagia</taxon>
        <taxon>Chitinophagales</taxon>
        <taxon>Chitinophagaceae</taxon>
        <taxon>Flavisolibacter</taxon>
    </lineage>
</organism>
<accession>A0A5B8UCN6</accession>
<dbReference type="InterPro" id="IPR042208">
    <property type="entry name" value="D-ser_dehydrat-like_sf"/>
</dbReference>
<evidence type="ECO:0000313" key="4">
    <source>
        <dbReference type="EMBL" id="QEC54411.1"/>
    </source>
</evidence>
<name>A0A5B8UCN6_9BACT</name>
<sequence length="371" mass="41751">MKRINNWYEIENVSKLDSPSLVVYPERVEQNIQTLVNAVGDASLLRPHIKTCKAKEPVMLMMKAGITKFKCATIAEAELLGLCGAKDVLLAYQPTEVKLQRFLQLQQLFPETEFSCLVDNLLSASLFSDTAKKNRITLSVFLDLNVGMNRTGTAPDEALTLFEKIAKLPRIRLKGLHAYDGHINEVDKEERREICERCFEPVEALRAELERKGYGFPLLIAGGSPTIKIHSMRRNTEVSPGTFIFWDWSYRETIPEQAFVPAALLVTRIISLPAKDKICIDLGHKSVASENALVKRVFFLNAPELQAVSHSEEHMVLAVKEGHSFKIGDVLYALPYHICPTVALYKLAVTSNKGRIEGEWEITARDRRISA</sequence>
<evidence type="ECO:0000313" key="5">
    <source>
        <dbReference type="Proteomes" id="UP000321204"/>
    </source>
</evidence>
<dbReference type="GO" id="GO:0008721">
    <property type="term" value="F:D-serine ammonia-lyase activity"/>
    <property type="evidence" value="ECO:0007669"/>
    <property type="project" value="TreeGrafter"/>
</dbReference>
<dbReference type="InterPro" id="IPR001608">
    <property type="entry name" value="Ala_racemase_N"/>
</dbReference>